<protein>
    <submittedName>
        <fullName evidence="2">Uncharacterized protein</fullName>
    </submittedName>
</protein>
<evidence type="ECO:0000256" key="1">
    <source>
        <dbReference type="SAM" id="MobiDB-lite"/>
    </source>
</evidence>
<feature type="region of interest" description="Disordered" evidence="1">
    <location>
        <begin position="136"/>
        <end position="157"/>
    </location>
</feature>
<evidence type="ECO:0000313" key="2">
    <source>
        <dbReference type="EMBL" id="QHT05962.1"/>
    </source>
</evidence>
<feature type="region of interest" description="Disordered" evidence="1">
    <location>
        <begin position="204"/>
        <end position="230"/>
    </location>
</feature>
<sequence>MNNSNRVLLIVVAFVVGLVFCSTIRSKDVVEGFNNNEDCPNLLVKKGNMLILTNTGKAEIPGVNPIKFNNLEEYVEFLQWQRKMGVKCPVLYFEESYDAQGKLGYKMMHDVMDKRGGLPTVVPEKFRQPPVVKLRDSNRNDQPYNNNNYAGFDSDDQHVGIRTPLDEVKFNGNLSDSAMDRNWGGIRHSEQAVERGAYEHRMRKPTGYGLKEGYKSKINKKPNYNKPKRNMNVKRNYNRKINKRANVNKRNNNQGKRSQQLRKRSSELEIHPSLMRLIPESS</sequence>
<proteinExistence type="predicted"/>
<feature type="compositionally biased region" description="Low complexity" evidence="1">
    <location>
        <begin position="248"/>
        <end position="257"/>
    </location>
</feature>
<reference evidence="2" key="1">
    <citation type="journal article" date="2020" name="Nature">
        <title>Giant virus diversity and host interactions through global metagenomics.</title>
        <authorList>
            <person name="Schulz F."/>
            <person name="Roux S."/>
            <person name="Paez-Espino D."/>
            <person name="Jungbluth S."/>
            <person name="Walsh D.A."/>
            <person name="Denef V.J."/>
            <person name="McMahon K.D."/>
            <person name="Konstantinidis K.T."/>
            <person name="Eloe-Fadrosh E.A."/>
            <person name="Kyrpides N.C."/>
            <person name="Woyke T."/>
        </authorList>
    </citation>
    <scope>NUCLEOTIDE SEQUENCE</scope>
    <source>
        <strain evidence="2">GVMAG-M-3300021425-14</strain>
    </source>
</reference>
<name>A0A6C0CPC1_9ZZZZ</name>
<dbReference type="AlphaFoldDB" id="A0A6C0CPC1"/>
<dbReference type="EMBL" id="MN739461">
    <property type="protein sequence ID" value="QHT05962.1"/>
    <property type="molecule type" value="Genomic_DNA"/>
</dbReference>
<accession>A0A6C0CPC1</accession>
<organism evidence="2">
    <name type="scientific">viral metagenome</name>
    <dbReference type="NCBI Taxonomy" id="1070528"/>
    <lineage>
        <taxon>unclassified sequences</taxon>
        <taxon>metagenomes</taxon>
        <taxon>organismal metagenomes</taxon>
    </lineage>
</organism>
<feature type="region of interest" description="Disordered" evidence="1">
    <location>
        <begin position="247"/>
        <end position="267"/>
    </location>
</feature>